<dbReference type="InterPro" id="IPR001584">
    <property type="entry name" value="Integrase_cat-core"/>
</dbReference>
<dbReference type="PANTHER" id="PTHR47266">
    <property type="entry name" value="ENDONUCLEASE-RELATED"/>
    <property type="match status" value="1"/>
</dbReference>
<dbReference type="AlphaFoldDB" id="A0A5B6WPN9"/>
<keyword evidence="3" id="KW-1185">Reference proteome</keyword>
<accession>A0A5B6WPN9</accession>
<comment type="caution">
    <text evidence="2">The sequence shown here is derived from an EMBL/GenBank/DDBJ whole genome shotgun (WGS) entry which is preliminary data.</text>
</comment>
<gene>
    <name evidence="2" type="ORF">EPI10_005912</name>
</gene>
<dbReference type="Proteomes" id="UP000325315">
    <property type="component" value="Unassembled WGS sequence"/>
</dbReference>
<dbReference type="InterPro" id="IPR052160">
    <property type="entry name" value="Gypsy_RT_Integrase-like"/>
</dbReference>
<evidence type="ECO:0000313" key="3">
    <source>
        <dbReference type="Proteomes" id="UP000325315"/>
    </source>
</evidence>
<reference evidence="2" key="1">
    <citation type="submission" date="2019-08" db="EMBL/GenBank/DDBJ databases">
        <authorList>
            <person name="Liu F."/>
        </authorList>
    </citation>
    <scope>NUCLEOTIDE SEQUENCE [LARGE SCALE GENOMIC DNA]</scope>
    <source>
        <strain evidence="2">PA1801</strain>
        <tissue evidence="2">Leaf</tissue>
    </source>
</reference>
<dbReference type="PROSITE" id="PS50994">
    <property type="entry name" value="INTEGRASE"/>
    <property type="match status" value="1"/>
</dbReference>
<dbReference type="SUPFAM" id="SSF53098">
    <property type="entry name" value="Ribonuclease H-like"/>
    <property type="match status" value="1"/>
</dbReference>
<evidence type="ECO:0000259" key="1">
    <source>
        <dbReference type="PROSITE" id="PS50994"/>
    </source>
</evidence>
<proteinExistence type="predicted"/>
<protein>
    <submittedName>
        <fullName evidence="2">Pol polyprotein</fullName>
    </submittedName>
</protein>
<dbReference type="OrthoDB" id="1713704at2759"/>
<sequence>MPQTGILEVKVFDVWGIDFMGPFPSSFDNQYILLVVHYKQWYHQPTTLNLWLDSYVIIFFSRFGTPRELVSDEGSHFRNKQLEATLAKYFVKHRVTIAYHPQANGQA</sequence>
<evidence type="ECO:0000313" key="2">
    <source>
        <dbReference type="EMBL" id="KAA3483770.1"/>
    </source>
</evidence>
<feature type="domain" description="Integrase catalytic" evidence="1">
    <location>
        <begin position="1"/>
        <end position="107"/>
    </location>
</feature>
<dbReference type="EMBL" id="SMMG02000002">
    <property type="protein sequence ID" value="KAA3483770.1"/>
    <property type="molecule type" value="Genomic_DNA"/>
</dbReference>
<dbReference type="GO" id="GO:0003676">
    <property type="term" value="F:nucleic acid binding"/>
    <property type="evidence" value="ECO:0007669"/>
    <property type="project" value="InterPro"/>
</dbReference>
<dbReference type="GO" id="GO:0015074">
    <property type="term" value="P:DNA integration"/>
    <property type="evidence" value="ECO:0007669"/>
    <property type="project" value="InterPro"/>
</dbReference>
<dbReference type="Gene3D" id="3.30.420.10">
    <property type="entry name" value="Ribonuclease H-like superfamily/Ribonuclease H"/>
    <property type="match status" value="1"/>
</dbReference>
<name>A0A5B6WPN9_9ROSI</name>
<organism evidence="2 3">
    <name type="scientific">Gossypium australe</name>
    <dbReference type="NCBI Taxonomy" id="47621"/>
    <lineage>
        <taxon>Eukaryota</taxon>
        <taxon>Viridiplantae</taxon>
        <taxon>Streptophyta</taxon>
        <taxon>Embryophyta</taxon>
        <taxon>Tracheophyta</taxon>
        <taxon>Spermatophyta</taxon>
        <taxon>Magnoliopsida</taxon>
        <taxon>eudicotyledons</taxon>
        <taxon>Gunneridae</taxon>
        <taxon>Pentapetalae</taxon>
        <taxon>rosids</taxon>
        <taxon>malvids</taxon>
        <taxon>Malvales</taxon>
        <taxon>Malvaceae</taxon>
        <taxon>Malvoideae</taxon>
        <taxon>Gossypium</taxon>
    </lineage>
</organism>
<dbReference type="InterPro" id="IPR036397">
    <property type="entry name" value="RNaseH_sf"/>
</dbReference>
<dbReference type="InterPro" id="IPR012337">
    <property type="entry name" value="RNaseH-like_sf"/>
</dbReference>